<name>A0A5B9W8V6_9BACT</name>
<proteinExistence type="predicted"/>
<evidence type="ECO:0000313" key="1">
    <source>
        <dbReference type="EMBL" id="QEH36953.1"/>
    </source>
</evidence>
<dbReference type="KEGG" id="agv:OJF2_55380"/>
<evidence type="ECO:0008006" key="3">
    <source>
        <dbReference type="Google" id="ProtNLM"/>
    </source>
</evidence>
<dbReference type="AlphaFoldDB" id="A0A5B9W8V6"/>
<protein>
    <recommendedName>
        <fullName evidence="3">DUF4177 domain-containing protein</fullName>
    </recommendedName>
</protein>
<dbReference type="Pfam" id="PF13783">
    <property type="entry name" value="DUF4177"/>
    <property type="match status" value="1"/>
</dbReference>
<evidence type="ECO:0000313" key="2">
    <source>
        <dbReference type="Proteomes" id="UP000324233"/>
    </source>
</evidence>
<accession>A0A5B9W8V6</accession>
<dbReference type="RefSeq" id="WP_168222074.1">
    <property type="nucleotide sequence ID" value="NZ_CP042997.1"/>
</dbReference>
<reference evidence="1 2" key="1">
    <citation type="submission" date="2019-08" db="EMBL/GenBank/DDBJ databases">
        <title>Deep-cultivation of Planctomycetes and their phenomic and genomic characterization uncovers novel biology.</title>
        <authorList>
            <person name="Wiegand S."/>
            <person name="Jogler M."/>
            <person name="Boedeker C."/>
            <person name="Pinto D."/>
            <person name="Vollmers J."/>
            <person name="Rivas-Marin E."/>
            <person name="Kohn T."/>
            <person name="Peeters S.H."/>
            <person name="Heuer A."/>
            <person name="Rast P."/>
            <person name="Oberbeckmann S."/>
            <person name="Bunk B."/>
            <person name="Jeske O."/>
            <person name="Meyerdierks A."/>
            <person name="Storesund J.E."/>
            <person name="Kallscheuer N."/>
            <person name="Luecker S."/>
            <person name="Lage O.M."/>
            <person name="Pohl T."/>
            <person name="Merkel B.J."/>
            <person name="Hornburger P."/>
            <person name="Mueller R.-W."/>
            <person name="Bruemmer F."/>
            <person name="Labrenz M."/>
            <person name="Spormann A.M."/>
            <person name="Op den Camp H."/>
            <person name="Overmann J."/>
            <person name="Amann R."/>
            <person name="Jetten M.S.M."/>
            <person name="Mascher T."/>
            <person name="Medema M.H."/>
            <person name="Devos D.P."/>
            <person name="Kaster A.-K."/>
            <person name="Ovreas L."/>
            <person name="Rohde M."/>
            <person name="Galperin M.Y."/>
            <person name="Jogler C."/>
        </authorList>
    </citation>
    <scope>NUCLEOTIDE SEQUENCE [LARGE SCALE GENOMIC DNA]</scope>
    <source>
        <strain evidence="1 2">OJF2</strain>
    </source>
</reference>
<dbReference type="InterPro" id="IPR025234">
    <property type="entry name" value="YjzH-like"/>
</dbReference>
<sequence length="174" mass="18229">MPVVACPSCGERGKIPPTLVGARIKCRKCGTSFNVLPAAARAAAGAAVAGAGAGTPAAAVAESTHEGISVDGLDASAWTFQAEPGGDARPAEAHLPSDADHHHAFEAHGVPHAKEYKFLCSRDKVFEGKFDLARLEELLNTYARQGWSVKGMSSPHLKDFGGNSKEEIVVLLER</sequence>
<dbReference type="EMBL" id="CP042997">
    <property type="protein sequence ID" value="QEH36953.1"/>
    <property type="molecule type" value="Genomic_DNA"/>
</dbReference>
<dbReference type="Proteomes" id="UP000324233">
    <property type="component" value="Chromosome"/>
</dbReference>
<organism evidence="1 2">
    <name type="scientific">Aquisphaera giovannonii</name>
    <dbReference type="NCBI Taxonomy" id="406548"/>
    <lineage>
        <taxon>Bacteria</taxon>
        <taxon>Pseudomonadati</taxon>
        <taxon>Planctomycetota</taxon>
        <taxon>Planctomycetia</taxon>
        <taxon>Isosphaerales</taxon>
        <taxon>Isosphaeraceae</taxon>
        <taxon>Aquisphaera</taxon>
    </lineage>
</organism>
<dbReference type="Gene3D" id="2.20.28.160">
    <property type="match status" value="1"/>
</dbReference>
<keyword evidence="2" id="KW-1185">Reference proteome</keyword>
<gene>
    <name evidence="1" type="ORF">OJF2_55380</name>
</gene>